<dbReference type="InterPro" id="IPR036206">
    <property type="entry name" value="ThiamineP_synth_sf"/>
</dbReference>
<evidence type="ECO:0000256" key="11">
    <source>
        <dbReference type="RuleBase" id="RU004253"/>
    </source>
</evidence>
<comment type="cofactor">
    <cofactor evidence="9">
        <name>Mg(2+)</name>
        <dbReference type="ChEBI" id="CHEBI:18420"/>
    </cofactor>
    <text evidence="9">Binds 1 Mg(2+) ion per subunit.</text>
</comment>
<dbReference type="InterPro" id="IPR013785">
    <property type="entry name" value="Aldolase_TIM"/>
</dbReference>
<dbReference type="SUPFAM" id="SSF51391">
    <property type="entry name" value="Thiamin phosphate synthase"/>
    <property type="match status" value="1"/>
</dbReference>
<evidence type="ECO:0000313" key="14">
    <source>
        <dbReference type="Proteomes" id="UP000830055"/>
    </source>
</evidence>
<dbReference type="Gene3D" id="3.20.20.70">
    <property type="entry name" value="Aldolase class I"/>
    <property type="match status" value="1"/>
</dbReference>
<accession>A0ABM7W705</accession>
<comment type="catalytic activity">
    <reaction evidence="7 9 10">
        <text>2-(2-carboxy-4-methylthiazol-5-yl)ethyl phosphate + 4-amino-2-methyl-5-(diphosphooxymethyl)pyrimidine + 2 H(+) = thiamine phosphate + CO2 + diphosphate</text>
        <dbReference type="Rhea" id="RHEA:47848"/>
        <dbReference type="ChEBI" id="CHEBI:15378"/>
        <dbReference type="ChEBI" id="CHEBI:16526"/>
        <dbReference type="ChEBI" id="CHEBI:33019"/>
        <dbReference type="ChEBI" id="CHEBI:37575"/>
        <dbReference type="ChEBI" id="CHEBI:57841"/>
        <dbReference type="ChEBI" id="CHEBI:62890"/>
        <dbReference type="EC" id="2.5.1.3"/>
    </reaction>
</comment>
<dbReference type="CDD" id="cd00564">
    <property type="entry name" value="TMP_TenI"/>
    <property type="match status" value="1"/>
</dbReference>
<dbReference type="PANTHER" id="PTHR20857">
    <property type="entry name" value="THIAMINE-PHOSPHATE PYROPHOSPHORYLASE"/>
    <property type="match status" value="1"/>
</dbReference>
<evidence type="ECO:0000256" key="10">
    <source>
        <dbReference type="RuleBase" id="RU003826"/>
    </source>
</evidence>
<evidence type="ECO:0000256" key="3">
    <source>
        <dbReference type="ARBA" id="ARBA00022723"/>
    </source>
</evidence>
<feature type="domain" description="Thiamine phosphate synthase/TenI" evidence="12">
    <location>
        <begin position="9"/>
        <end position="190"/>
    </location>
</feature>
<dbReference type="PANTHER" id="PTHR20857:SF15">
    <property type="entry name" value="THIAMINE-PHOSPHATE SYNTHASE"/>
    <property type="match status" value="1"/>
</dbReference>
<evidence type="ECO:0000256" key="6">
    <source>
        <dbReference type="ARBA" id="ARBA00047334"/>
    </source>
</evidence>
<keyword evidence="5 9" id="KW-0784">Thiamine biosynthesis</keyword>
<keyword evidence="4 9" id="KW-0460">Magnesium</keyword>
<dbReference type="EMBL" id="AP025516">
    <property type="protein sequence ID" value="BDD86642.1"/>
    <property type="molecule type" value="Genomic_DNA"/>
</dbReference>
<name>A0ABM7W705_9BACT</name>
<feature type="binding site" evidence="9">
    <location>
        <begin position="39"/>
        <end position="43"/>
    </location>
    <ligand>
        <name>4-amino-2-methyl-5-(diphosphooxymethyl)pyrimidine</name>
        <dbReference type="ChEBI" id="CHEBI:57841"/>
    </ligand>
</feature>
<feature type="binding site" evidence="9">
    <location>
        <position position="110"/>
    </location>
    <ligand>
        <name>4-amino-2-methyl-5-(diphosphooxymethyl)pyrimidine</name>
        <dbReference type="ChEBI" id="CHEBI:57841"/>
    </ligand>
</feature>
<sequence>MKPIIDYRLYLVTDRSQSRGRSNVEVVTAAIDGGVCCVQLREKDCSTRQFLREARELMALLQPRNIPLIINDRLDIALAVGAAGVHLGQNDLPLREARRLGGDRLIIGVSAESIEDAIAAEAEGADYLGLSPVFATATKKDHAPPLGLNGVAAIRARTGLPLVAIGGINAGNGAAVLAAGADGIAVVSAIVAAADPTHAARELHRLCRPDSRLP</sequence>
<evidence type="ECO:0000259" key="12">
    <source>
        <dbReference type="Pfam" id="PF02581"/>
    </source>
</evidence>
<evidence type="ECO:0000256" key="7">
    <source>
        <dbReference type="ARBA" id="ARBA00047851"/>
    </source>
</evidence>
<dbReference type="EC" id="2.5.1.3" evidence="9"/>
<keyword evidence="14" id="KW-1185">Reference proteome</keyword>
<protein>
    <recommendedName>
        <fullName evidence="9">Thiamine-phosphate synthase</fullName>
        <shortName evidence="9">TP synthase</shortName>
        <shortName evidence="9">TPS</shortName>
        <ecNumber evidence="9">2.5.1.3</ecNumber>
    </recommendedName>
    <alternativeName>
        <fullName evidence="9">Thiamine-phosphate pyrophosphorylase</fullName>
        <shortName evidence="9">TMP pyrophosphorylase</shortName>
        <shortName evidence="9">TMP-PPase</shortName>
    </alternativeName>
</protein>
<comment type="function">
    <text evidence="9">Condenses 4-methyl-5-(beta-hydroxyethyl)thiazole monophosphate (THZ-P) and 2-methyl-4-amino-5-hydroxymethyl pyrimidine pyrophosphate (HMP-PP) to form thiamine monophosphate (TMP).</text>
</comment>
<keyword evidence="3 9" id="KW-0479">Metal-binding</keyword>
<feature type="binding site" evidence="9">
    <location>
        <position position="167"/>
    </location>
    <ligand>
        <name>2-[(2R,5Z)-2-carboxy-4-methylthiazol-5(2H)-ylidene]ethyl phosphate</name>
        <dbReference type="ChEBI" id="CHEBI:62899"/>
    </ligand>
</feature>
<reference evidence="13 14" key="1">
    <citation type="submission" date="2022-01" db="EMBL/GenBank/DDBJ databases">
        <title>Desulfofustis limnae sp. nov., a novel mesophilic sulfate-reducing bacterium isolated from marsh soil.</title>
        <authorList>
            <person name="Watanabe M."/>
            <person name="Takahashi A."/>
            <person name="Kojima H."/>
            <person name="Fukui M."/>
        </authorList>
    </citation>
    <scope>NUCLEOTIDE SEQUENCE [LARGE SCALE GENOMIC DNA]</scope>
    <source>
        <strain evidence="13 14">PPLL</strain>
    </source>
</reference>
<comment type="similarity">
    <text evidence="9 10">Belongs to the thiamine-phosphate synthase family.</text>
</comment>
<feature type="binding site" evidence="9">
    <location>
        <position position="71"/>
    </location>
    <ligand>
        <name>4-amino-2-methyl-5-(diphosphooxymethyl)pyrimidine</name>
        <dbReference type="ChEBI" id="CHEBI:57841"/>
    </ligand>
</feature>
<dbReference type="InterPro" id="IPR034291">
    <property type="entry name" value="TMP_synthase"/>
</dbReference>
<evidence type="ECO:0000256" key="4">
    <source>
        <dbReference type="ARBA" id="ARBA00022842"/>
    </source>
</evidence>
<dbReference type="Proteomes" id="UP000830055">
    <property type="component" value="Chromosome"/>
</dbReference>
<dbReference type="NCBIfam" id="TIGR00693">
    <property type="entry name" value="thiE"/>
    <property type="match status" value="1"/>
</dbReference>
<evidence type="ECO:0000256" key="2">
    <source>
        <dbReference type="ARBA" id="ARBA00022679"/>
    </source>
</evidence>
<feature type="binding site" evidence="9">
    <location>
        <position position="91"/>
    </location>
    <ligand>
        <name>Mg(2+)</name>
        <dbReference type="ChEBI" id="CHEBI:18420"/>
    </ligand>
</feature>
<evidence type="ECO:0000256" key="1">
    <source>
        <dbReference type="ARBA" id="ARBA00005165"/>
    </source>
</evidence>
<dbReference type="HAMAP" id="MF_00097">
    <property type="entry name" value="TMP_synthase"/>
    <property type="match status" value="1"/>
</dbReference>
<dbReference type="InterPro" id="IPR022998">
    <property type="entry name" value="ThiamineP_synth_TenI"/>
</dbReference>
<evidence type="ECO:0000256" key="8">
    <source>
        <dbReference type="ARBA" id="ARBA00047883"/>
    </source>
</evidence>
<keyword evidence="2 9" id="KW-0808">Transferase</keyword>
<feature type="binding site" evidence="9">
    <location>
        <begin position="187"/>
        <end position="188"/>
    </location>
    <ligand>
        <name>2-[(2R,5Z)-2-carboxy-4-methylthiazol-5(2H)-ylidene]ethyl phosphate</name>
        <dbReference type="ChEBI" id="CHEBI:62899"/>
    </ligand>
</feature>
<evidence type="ECO:0000256" key="9">
    <source>
        <dbReference type="HAMAP-Rule" id="MF_00097"/>
    </source>
</evidence>
<comment type="pathway">
    <text evidence="1 9 11">Cofactor biosynthesis; thiamine diphosphate biosynthesis; thiamine phosphate from 4-amino-2-methyl-5-diphosphomethylpyrimidine and 4-methyl-5-(2-phosphoethyl)-thiazole: step 1/1.</text>
</comment>
<feature type="binding site" evidence="9">
    <location>
        <begin position="136"/>
        <end position="138"/>
    </location>
    <ligand>
        <name>2-[(2R,5Z)-2-carboxy-4-methylthiazol-5(2H)-ylidene]ethyl phosphate</name>
        <dbReference type="ChEBI" id="CHEBI:62899"/>
    </ligand>
</feature>
<comment type="catalytic activity">
    <reaction evidence="6 9 10">
        <text>4-methyl-5-(2-phosphooxyethyl)-thiazole + 4-amino-2-methyl-5-(diphosphooxymethyl)pyrimidine + H(+) = thiamine phosphate + diphosphate</text>
        <dbReference type="Rhea" id="RHEA:22328"/>
        <dbReference type="ChEBI" id="CHEBI:15378"/>
        <dbReference type="ChEBI" id="CHEBI:33019"/>
        <dbReference type="ChEBI" id="CHEBI:37575"/>
        <dbReference type="ChEBI" id="CHEBI:57841"/>
        <dbReference type="ChEBI" id="CHEBI:58296"/>
        <dbReference type="EC" id="2.5.1.3"/>
    </reaction>
</comment>
<dbReference type="Pfam" id="PF02581">
    <property type="entry name" value="TMP-TENI"/>
    <property type="match status" value="1"/>
</dbReference>
<dbReference type="RefSeq" id="WP_284153720.1">
    <property type="nucleotide sequence ID" value="NZ_AP025516.1"/>
</dbReference>
<feature type="binding site" evidence="9">
    <location>
        <position position="72"/>
    </location>
    <ligand>
        <name>Mg(2+)</name>
        <dbReference type="ChEBI" id="CHEBI:18420"/>
    </ligand>
</feature>
<organism evidence="13 14">
    <name type="scientific">Desulfofustis limnaeus</name>
    <dbReference type="NCBI Taxonomy" id="2740163"/>
    <lineage>
        <taxon>Bacteria</taxon>
        <taxon>Pseudomonadati</taxon>
        <taxon>Thermodesulfobacteriota</taxon>
        <taxon>Desulfobulbia</taxon>
        <taxon>Desulfobulbales</taxon>
        <taxon>Desulfocapsaceae</taxon>
        <taxon>Desulfofustis</taxon>
    </lineage>
</organism>
<evidence type="ECO:0000256" key="5">
    <source>
        <dbReference type="ARBA" id="ARBA00022977"/>
    </source>
</evidence>
<feature type="binding site" evidence="9">
    <location>
        <position position="139"/>
    </location>
    <ligand>
        <name>4-amino-2-methyl-5-(diphosphooxymethyl)pyrimidine</name>
        <dbReference type="ChEBI" id="CHEBI:57841"/>
    </ligand>
</feature>
<proteinExistence type="inferred from homology"/>
<evidence type="ECO:0000313" key="13">
    <source>
        <dbReference type="EMBL" id="BDD86642.1"/>
    </source>
</evidence>
<gene>
    <name evidence="9 13" type="primary">thiE</name>
    <name evidence="13" type="ORF">DPPLL_10070</name>
</gene>
<comment type="catalytic activity">
    <reaction evidence="8 9 10">
        <text>2-[(2R,5Z)-2-carboxy-4-methylthiazol-5(2H)-ylidene]ethyl phosphate + 4-amino-2-methyl-5-(diphosphooxymethyl)pyrimidine + 2 H(+) = thiamine phosphate + CO2 + diphosphate</text>
        <dbReference type="Rhea" id="RHEA:47844"/>
        <dbReference type="ChEBI" id="CHEBI:15378"/>
        <dbReference type="ChEBI" id="CHEBI:16526"/>
        <dbReference type="ChEBI" id="CHEBI:33019"/>
        <dbReference type="ChEBI" id="CHEBI:37575"/>
        <dbReference type="ChEBI" id="CHEBI:57841"/>
        <dbReference type="ChEBI" id="CHEBI:62899"/>
        <dbReference type="EC" id="2.5.1.3"/>
    </reaction>
</comment>